<dbReference type="EMBL" id="NWTK01000010">
    <property type="protein sequence ID" value="PKR53206.1"/>
    <property type="molecule type" value="Genomic_DNA"/>
</dbReference>
<dbReference type="AlphaFoldDB" id="A0A2N3KRS7"/>
<accession>A0A2N3KRS7</accession>
<evidence type="ECO:0000313" key="9">
    <source>
        <dbReference type="EMBL" id="PKR53206.1"/>
    </source>
</evidence>
<evidence type="ECO:0000256" key="7">
    <source>
        <dbReference type="SAM" id="Phobius"/>
    </source>
</evidence>
<feature type="compositionally biased region" description="Low complexity" evidence="6">
    <location>
        <begin position="310"/>
        <end position="324"/>
    </location>
</feature>
<evidence type="ECO:0000256" key="1">
    <source>
        <dbReference type="ARBA" id="ARBA00004141"/>
    </source>
</evidence>
<feature type="region of interest" description="Disordered" evidence="6">
    <location>
        <begin position="292"/>
        <end position="324"/>
    </location>
</feature>
<dbReference type="RefSeq" id="WP_101268397.1">
    <property type="nucleotide sequence ID" value="NZ_NWTK01000010.1"/>
</dbReference>
<evidence type="ECO:0000313" key="10">
    <source>
        <dbReference type="Proteomes" id="UP000233597"/>
    </source>
</evidence>
<feature type="transmembrane region" description="Helical" evidence="7">
    <location>
        <begin position="218"/>
        <end position="237"/>
    </location>
</feature>
<dbReference type="InterPro" id="IPR037185">
    <property type="entry name" value="EmrE-like"/>
</dbReference>
<evidence type="ECO:0000259" key="8">
    <source>
        <dbReference type="Pfam" id="PF00892"/>
    </source>
</evidence>
<dbReference type="PANTHER" id="PTHR32322:SF2">
    <property type="entry name" value="EAMA DOMAIN-CONTAINING PROTEIN"/>
    <property type="match status" value="1"/>
</dbReference>
<feature type="transmembrane region" description="Helical" evidence="7">
    <location>
        <begin position="153"/>
        <end position="170"/>
    </location>
</feature>
<feature type="transmembrane region" description="Helical" evidence="7">
    <location>
        <begin position="88"/>
        <end position="112"/>
    </location>
</feature>
<sequence>MKNSAYIAFAILGLIWGTPFIFTHWAAAYITPAQIVLIRVVSGFLPVLLFALATRALKRWHLRHAHHFLAMAALATALYYLAFAKGTILLLSSVAGMLSGAIPLFSCLCALLFLRDEPLNRRSLGGMLLGFAGILVIARPWQTGLGMVDPMGVLYIVLGSLSIGCSFVYARKFISPLGIAPAALCTYQMGLGAVALIVSVDMTGAGAILQDTKATLGLVLGLGTVGTGIAYILYYLLVQKLGAIRTASVTYVPPVVALFIGCVLNGEPLEMLDLAATGAILIGVFTMQTGRQLPPPTTTTRNGSNVTDQPTAGSAPATTPSTCN</sequence>
<feature type="transmembrane region" description="Helical" evidence="7">
    <location>
        <begin position="177"/>
        <end position="198"/>
    </location>
</feature>
<evidence type="ECO:0000256" key="2">
    <source>
        <dbReference type="ARBA" id="ARBA00007362"/>
    </source>
</evidence>
<protein>
    <submittedName>
        <fullName evidence="9">EamA family transporter</fullName>
    </submittedName>
</protein>
<dbReference type="InterPro" id="IPR050638">
    <property type="entry name" value="AA-Vitamin_Transporters"/>
</dbReference>
<dbReference type="SUPFAM" id="SSF103481">
    <property type="entry name" value="Multidrug resistance efflux transporter EmrE"/>
    <property type="match status" value="2"/>
</dbReference>
<evidence type="ECO:0000256" key="6">
    <source>
        <dbReference type="SAM" id="MobiDB-lite"/>
    </source>
</evidence>
<evidence type="ECO:0000256" key="4">
    <source>
        <dbReference type="ARBA" id="ARBA00022989"/>
    </source>
</evidence>
<feature type="domain" description="EamA" evidence="8">
    <location>
        <begin position="151"/>
        <end position="286"/>
    </location>
</feature>
<proteinExistence type="inferred from homology"/>
<dbReference type="PANTHER" id="PTHR32322">
    <property type="entry name" value="INNER MEMBRANE TRANSPORTER"/>
    <property type="match status" value="1"/>
</dbReference>
<reference evidence="9 10" key="1">
    <citation type="submission" date="2017-09" db="EMBL/GenBank/DDBJ databases">
        <title>Biodiversity and function of Thalassospira species in the particle-attached aromatic-hydrocarbon-degrading consortia from the surface seawater of the South China Sea.</title>
        <authorList>
            <person name="Dong C."/>
            <person name="Liu R."/>
            <person name="Shao Z."/>
        </authorList>
    </citation>
    <scope>NUCLEOTIDE SEQUENCE [LARGE SCALE GENOMIC DNA]</scope>
    <source>
        <strain evidence="9 10">CSC1P2</strain>
    </source>
</reference>
<keyword evidence="5 7" id="KW-0472">Membrane</keyword>
<keyword evidence="3 7" id="KW-0812">Transmembrane</keyword>
<evidence type="ECO:0000256" key="3">
    <source>
        <dbReference type="ARBA" id="ARBA00022692"/>
    </source>
</evidence>
<name>A0A2N3KRS7_9PROT</name>
<keyword evidence="4 7" id="KW-1133">Transmembrane helix</keyword>
<feature type="domain" description="EamA" evidence="8">
    <location>
        <begin position="4"/>
        <end position="138"/>
    </location>
</feature>
<dbReference type="Proteomes" id="UP000233597">
    <property type="component" value="Unassembled WGS sequence"/>
</dbReference>
<organism evidence="9 10">
    <name type="scientific">Thalassospira marina</name>
    <dbReference type="NCBI Taxonomy" id="2048283"/>
    <lineage>
        <taxon>Bacteria</taxon>
        <taxon>Pseudomonadati</taxon>
        <taxon>Pseudomonadota</taxon>
        <taxon>Alphaproteobacteria</taxon>
        <taxon>Rhodospirillales</taxon>
        <taxon>Thalassospiraceae</taxon>
        <taxon>Thalassospira</taxon>
    </lineage>
</organism>
<comment type="caution">
    <text evidence="9">The sequence shown here is derived from an EMBL/GenBank/DDBJ whole genome shotgun (WGS) entry which is preliminary data.</text>
</comment>
<feature type="transmembrane region" description="Helical" evidence="7">
    <location>
        <begin position="65"/>
        <end position="82"/>
    </location>
</feature>
<dbReference type="GO" id="GO:0016020">
    <property type="term" value="C:membrane"/>
    <property type="evidence" value="ECO:0007669"/>
    <property type="project" value="UniProtKB-SubCell"/>
</dbReference>
<gene>
    <name evidence="9" type="ORF">COO20_16205</name>
</gene>
<dbReference type="InterPro" id="IPR000620">
    <property type="entry name" value="EamA_dom"/>
</dbReference>
<feature type="transmembrane region" description="Helical" evidence="7">
    <location>
        <begin position="7"/>
        <end position="27"/>
    </location>
</feature>
<feature type="compositionally biased region" description="Polar residues" evidence="6">
    <location>
        <begin position="298"/>
        <end position="309"/>
    </location>
</feature>
<feature type="transmembrane region" description="Helical" evidence="7">
    <location>
        <begin position="33"/>
        <end position="53"/>
    </location>
</feature>
<evidence type="ECO:0000256" key="5">
    <source>
        <dbReference type="ARBA" id="ARBA00023136"/>
    </source>
</evidence>
<dbReference type="OrthoDB" id="9810556at2"/>
<feature type="transmembrane region" description="Helical" evidence="7">
    <location>
        <begin position="124"/>
        <end position="141"/>
    </location>
</feature>
<comment type="subcellular location">
    <subcellularLocation>
        <location evidence="1">Membrane</location>
        <topology evidence="1">Multi-pass membrane protein</topology>
    </subcellularLocation>
</comment>
<dbReference type="Pfam" id="PF00892">
    <property type="entry name" value="EamA"/>
    <property type="match status" value="2"/>
</dbReference>
<comment type="similarity">
    <text evidence="2">Belongs to the EamA transporter family.</text>
</comment>